<feature type="domain" description="Helicase ATP-binding" evidence="6">
    <location>
        <begin position="432"/>
        <end position="627"/>
    </location>
</feature>
<feature type="coiled-coil region" evidence="4">
    <location>
        <begin position="82"/>
        <end position="151"/>
    </location>
</feature>
<feature type="region of interest" description="Disordered" evidence="5">
    <location>
        <begin position="1081"/>
        <end position="1143"/>
    </location>
</feature>
<comment type="caution">
    <text evidence="8">The sequence shown here is derived from an EMBL/GenBank/DDBJ whole genome shotgun (WGS) entry which is preliminary data.</text>
</comment>
<reference evidence="8 9" key="1">
    <citation type="submission" date="2018-08" db="EMBL/GenBank/DDBJ databases">
        <title>Draft genome sequences of two Aspergillus turcosus clinical strains isolated from bronchoalveolar lavage fluid: one azole-susceptible and the other azole-resistant.</title>
        <authorList>
            <person name="Parent-Michaud M."/>
            <person name="Dufresne P.J."/>
            <person name="Fournier E."/>
            <person name="Martineau C."/>
            <person name="Moreira S."/>
            <person name="Perkins V."/>
            <person name="De Repentigny L."/>
            <person name="Dufresne S.F."/>
        </authorList>
    </citation>
    <scope>NUCLEOTIDE SEQUENCE [LARGE SCALE GENOMIC DNA]</scope>
    <source>
        <strain evidence="8">HMR AF 1038</strain>
    </source>
</reference>
<dbReference type="Pfam" id="PF00271">
    <property type="entry name" value="Helicase_C"/>
    <property type="match status" value="1"/>
</dbReference>
<evidence type="ECO:0000256" key="3">
    <source>
        <dbReference type="ARBA" id="ARBA00022840"/>
    </source>
</evidence>
<keyword evidence="3" id="KW-0067">ATP-binding</keyword>
<dbReference type="GO" id="GO:0006283">
    <property type="term" value="P:transcription-coupled nucleotide-excision repair"/>
    <property type="evidence" value="ECO:0007669"/>
    <property type="project" value="TreeGrafter"/>
</dbReference>
<feature type="compositionally biased region" description="Polar residues" evidence="5">
    <location>
        <begin position="21"/>
        <end position="33"/>
    </location>
</feature>
<keyword evidence="4" id="KW-0175">Coiled coil</keyword>
<dbReference type="GO" id="GO:0008094">
    <property type="term" value="F:ATP-dependent activity, acting on DNA"/>
    <property type="evidence" value="ECO:0007669"/>
    <property type="project" value="TreeGrafter"/>
</dbReference>
<dbReference type="SUPFAM" id="SSF52540">
    <property type="entry name" value="P-loop containing nucleoside triphosphate hydrolases"/>
    <property type="match status" value="2"/>
</dbReference>
<feature type="compositionally biased region" description="Acidic residues" evidence="5">
    <location>
        <begin position="285"/>
        <end position="316"/>
    </location>
</feature>
<keyword evidence="2" id="KW-0378">Hydrolase</keyword>
<name>A0A397I8T8_9EURO</name>
<dbReference type="PROSITE" id="PS51194">
    <property type="entry name" value="HELICASE_CTER"/>
    <property type="match status" value="1"/>
</dbReference>
<evidence type="ECO:0000259" key="6">
    <source>
        <dbReference type="PROSITE" id="PS51192"/>
    </source>
</evidence>
<dbReference type="SMART" id="SM00487">
    <property type="entry name" value="DEXDc"/>
    <property type="match status" value="1"/>
</dbReference>
<dbReference type="EMBL" id="NIDN02000110">
    <property type="protein sequence ID" value="RLL96458.1"/>
    <property type="molecule type" value="Genomic_DNA"/>
</dbReference>
<dbReference type="InterPro" id="IPR027417">
    <property type="entry name" value="P-loop_NTPase"/>
</dbReference>
<dbReference type="InterPro" id="IPR038718">
    <property type="entry name" value="SNF2-like_sf"/>
</dbReference>
<dbReference type="GO" id="GO:0005524">
    <property type="term" value="F:ATP binding"/>
    <property type="evidence" value="ECO:0007669"/>
    <property type="project" value="InterPro"/>
</dbReference>
<dbReference type="InterPro" id="IPR014001">
    <property type="entry name" value="Helicase_ATP-bd"/>
</dbReference>
<dbReference type="InterPro" id="IPR057229">
    <property type="entry name" value="DUF7907"/>
</dbReference>
<dbReference type="InterPro" id="IPR049730">
    <property type="entry name" value="SNF2/RAD54-like_C"/>
</dbReference>
<proteinExistence type="predicted"/>
<dbReference type="GO" id="GO:0016787">
    <property type="term" value="F:hydrolase activity"/>
    <property type="evidence" value="ECO:0007669"/>
    <property type="project" value="UniProtKB-KW"/>
</dbReference>
<dbReference type="Proteomes" id="UP000215289">
    <property type="component" value="Unassembled WGS sequence"/>
</dbReference>
<evidence type="ECO:0000256" key="1">
    <source>
        <dbReference type="ARBA" id="ARBA00022741"/>
    </source>
</evidence>
<dbReference type="PANTHER" id="PTHR45629">
    <property type="entry name" value="SNF2/RAD54 FAMILY MEMBER"/>
    <property type="match status" value="1"/>
</dbReference>
<dbReference type="Pfam" id="PF00176">
    <property type="entry name" value="SNF2-rel_dom"/>
    <property type="match status" value="1"/>
</dbReference>
<organism evidence="8 9">
    <name type="scientific">Aspergillus turcosus</name>
    <dbReference type="NCBI Taxonomy" id="1245748"/>
    <lineage>
        <taxon>Eukaryota</taxon>
        <taxon>Fungi</taxon>
        <taxon>Dikarya</taxon>
        <taxon>Ascomycota</taxon>
        <taxon>Pezizomycotina</taxon>
        <taxon>Eurotiomycetes</taxon>
        <taxon>Eurotiomycetidae</taxon>
        <taxon>Eurotiales</taxon>
        <taxon>Aspergillaceae</taxon>
        <taxon>Aspergillus</taxon>
        <taxon>Aspergillus subgen. Fumigati</taxon>
    </lineage>
</organism>
<evidence type="ECO:0008006" key="10">
    <source>
        <dbReference type="Google" id="ProtNLM"/>
    </source>
</evidence>
<dbReference type="PROSITE" id="PS51192">
    <property type="entry name" value="HELICASE_ATP_BIND_1"/>
    <property type="match status" value="1"/>
</dbReference>
<dbReference type="CDD" id="cd18793">
    <property type="entry name" value="SF2_C_SNF"/>
    <property type="match status" value="1"/>
</dbReference>
<evidence type="ECO:0000313" key="9">
    <source>
        <dbReference type="Proteomes" id="UP000215289"/>
    </source>
</evidence>
<protein>
    <recommendedName>
        <fullName evidence="10">DNA repair protein Rhp26/Rad26</fullName>
    </recommendedName>
</protein>
<dbReference type="InterPro" id="IPR050496">
    <property type="entry name" value="SNF2_RAD54_helicase_repair"/>
</dbReference>
<dbReference type="Gene3D" id="3.40.50.300">
    <property type="entry name" value="P-loop containing nucleotide triphosphate hydrolases"/>
    <property type="match status" value="1"/>
</dbReference>
<evidence type="ECO:0000256" key="5">
    <source>
        <dbReference type="SAM" id="MobiDB-lite"/>
    </source>
</evidence>
<dbReference type="GO" id="GO:0005634">
    <property type="term" value="C:nucleus"/>
    <property type="evidence" value="ECO:0007669"/>
    <property type="project" value="TreeGrafter"/>
</dbReference>
<evidence type="ECO:0000313" key="8">
    <source>
        <dbReference type="EMBL" id="RLL96458.1"/>
    </source>
</evidence>
<feature type="domain" description="Helicase C-terminal" evidence="7">
    <location>
        <begin position="763"/>
        <end position="925"/>
    </location>
</feature>
<dbReference type="InterPro" id="IPR001650">
    <property type="entry name" value="Helicase_C-like"/>
</dbReference>
<dbReference type="SMART" id="SM00490">
    <property type="entry name" value="HELICc"/>
    <property type="match status" value="1"/>
</dbReference>
<feature type="compositionally biased region" description="Basic and acidic residues" evidence="5">
    <location>
        <begin position="42"/>
        <end position="52"/>
    </location>
</feature>
<feature type="compositionally biased region" description="Polar residues" evidence="5">
    <location>
        <begin position="1101"/>
        <end position="1141"/>
    </location>
</feature>
<keyword evidence="1" id="KW-0547">Nucleotide-binding</keyword>
<dbReference type="Pfam" id="PF25484">
    <property type="entry name" value="DUF7907"/>
    <property type="match status" value="1"/>
</dbReference>
<evidence type="ECO:0000256" key="4">
    <source>
        <dbReference type="SAM" id="Coils"/>
    </source>
</evidence>
<accession>A0A397I8T8</accession>
<dbReference type="PANTHER" id="PTHR45629:SF7">
    <property type="entry name" value="DNA EXCISION REPAIR PROTEIN ERCC-6-RELATED"/>
    <property type="match status" value="1"/>
</dbReference>
<dbReference type="FunFam" id="3.40.50.10810:FF:000039">
    <property type="entry name" value="DNA repair protein Rhp26/Rad26"/>
    <property type="match status" value="1"/>
</dbReference>
<feature type="region of interest" description="Disordered" evidence="5">
    <location>
        <begin position="237"/>
        <end position="346"/>
    </location>
</feature>
<feature type="compositionally biased region" description="Basic residues" evidence="5">
    <location>
        <begin position="256"/>
        <end position="272"/>
    </location>
</feature>
<dbReference type="CDD" id="cd18000">
    <property type="entry name" value="DEXHc_ERCC6"/>
    <property type="match status" value="1"/>
</dbReference>
<dbReference type="InterPro" id="IPR000330">
    <property type="entry name" value="SNF2_N"/>
</dbReference>
<dbReference type="CDD" id="cd22254">
    <property type="entry name" value="CSB_WHD"/>
    <property type="match status" value="1"/>
</dbReference>
<sequence length="1370" mass="153687">MDHGVKNEGDGSAEVGVVETPQRTDGSDASNTAEVAASAIPKQREDTSAVTDEVSRLRELQADIRDQDDLERDISRQADRLLMEQADERDKKRLEKTTLEKQKLEAQILKLHQRLSQPVGTSARVRLENELSNLESRNASLENDLKEIQQRIDDRHEGLEAGTQATGAGRMPNESRRDYLIRTGKITPFSRMGAGPNEGHLASLHDALIDAEDERDENEALEQLKDRSAVSHRNLVRPGFDFDDESTDTGVTQTRPSKRRKLEGGARRKKTVIKQEESDSMAADAENESFEDHDESADYVASEEQESLLEDEEEFFPDGKPERPAAHKKGKRPGDEMEDFTGLDDGNERLYQSRLQSWVSRRSAARQRASKALQAKEEHENTINVEASAEEDEWFLPHPTVPDVSYDNGYRLPGDLNPYLFDYQKTGVQWLWELYQQKVGGIIGDEMGLGKTIQAIAFLAGLHYSKKLDGPVIVVCPATVMKQWVNEFHRWWPPFRVSILHTSGSGMVNIRSESSREDALLSQTYSSGSRGLTSNQKAARKVVKRVVEEGHVLVTTYSGLQTYSHFLIPVEWGCAILDEGHKIRNPNTSITIHCKELRTPHRIILSGTPMQNNLTELWSLFDFVFPMRLGTLVNFRNQFEFPIRQGGYANASNLQVQTAAKCAETLKDAISPYLLQRFKIDVAADLPKKTEQVLFCKLTKPQRMAYESFLKSEEMESILKGRRQILYGVDILRKICNHPDLQNHKLQSHQSGYGNPNKSGKMQVVKSLLELWRDTGHKTLLFAQHRIMLDILEKFVRSLSGFNYRRMDGTTPIQNRQTMVDEFNNDPSLHVFLLTTKVGGLGVNLTGADRVIIYDPDWNPSTDVQARERAWRLGQKRDVSVYRLMTAGTIEEKIYHRQIFKQFLTNKILRDPKQRQTSFQLSDLYDLFALGDEKPGATETSKLFQEAEVTFQGDGDGNNQQLTKGQDASSDMQAEKNDISKVVGVSSMENYQGDSEQPSDQEKGAGAVNSESRIMEGIFARSGVHSALEHDQIVNGKRVVRADPKIIEAEAKRVAAEAAEELRRAGEAARSVPIGTPTWTGQFGVAGRPEDRPLPSAFGGRSSTARRTAAGPSSASILANLSARTPSSRSATNSPAPSRTPTGVDFMTMIRDYILSQGGAVYTQMLIDHFNRYCTTPQRSAEFKEMLKTIAVLEKVIIRMKLLSTLTLLVSAVAANPMFHTTRQATKTFHLKTADASNEKHNDLYVFAYHTGAGFNDAVLTSDVGTASTAFLNGTHTQFDLKTPFPWGFNPISDTNYAQWEPVEINAGYGSEGFFINSTGLQWSEQQGFGGWLVCDWYHGAPQLFYIYRYYEPKFPSSCSTVNLQVEYTS</sequence>
<evidence type="ECO:0000256" key="2">
    <source>
        <dbReference type="ARBA" id="ARBA00022801"/>
    </source>
</evidence>
<evidence type="ECO:0000259" key="7">
    <source>
        <dbReference type="PROSITE" id="PS51194"/>
    </source>
</evidence>
<dbReference type="Gene3D" id="3.40.50.10810">
    <property type="entry name" value="Tandem AAA-ATPase domain"/>
    <property type="match status" value="1"/>
</dbReference>
<gene>
    <name evidence="8" type="ORF">CFD26_105346</name>
</gene>
<dbReference type="STRING" id="1245748.A0A397I8T8"/>
<feature type="compositionally biased region" description="Polar residues" evidence="5">
    <location>
        <begin position="957"/>
        <end position="972"/>
    </location>
</feature>
<feature type="region of interest" description="Disordered" evidence="5">
    <location>
        <begin position="951"/>
        <end position="977"/>
    </location>
</feature>
<feature type="region of interest" description="Disordered" evidence="5">
    <location>
        <begin position="1"/>
        <end position="52"/>
    </location>
</feature>
<dbReference type="OrthoDB" id="413460at2759"/>
<keyword evidence="9" id="KW-1185">Reference proteome</keyword>